<evidence type="ECO:0008006" key="5">
    <source>
        <dbReference type="Google" id="ProtNLM"/>
    </source>
</evidence>
<sequence length="119" mass="12697">MIASALLMMVGAGSAVVADPVPLTFYNRPGATLAEVERDLRRCRLITTGPAAGAERPDGAARLDNGGQGAAPDETMEACMAAYGWQISALSARERRIFATLDPAARRRAWARLVGRRAR</sequence>
<proteinExistence type="predicted"/>
<feature type="signal peptide" evidence="2">
    <location>
        <begin position="1"/>
        <end position="18"/>
    </location>
</feature>
<protein>
    <recommendedName>
        <fullName evidence="5">UrcA family protein</fullName>
    </recommendedName>
</protein>
<feature type="region of interest" description="Disordered" evidence="1">
    <location>
        <begin position="51"/>
        <end position="71"/>
    </location>
</feature>
<evidence type="ECO:0000313" key="3">
    <source>
        <dbReference type="EMBL" id="NUU48216.1"/>
    </source>
</evidence>
<accession>A0A7Y6EID1</accession>
<organism evidence="3 4">
    <name type="scientific">Sphingomonas zeae</name>
    <dbReference type="NCBI Taxonomy" id="1646122"/>
    <lineage>
        <taxon>Bacteria</taxon>
        <taxon>Pseudomonadati</taxon>
        <taxon>Pseudomonadota</taxon>
        <taxon>Alphaproteobacteria</taxon>
        <taxon>Sphingomonadales</taxon>
        <taxon>Sphingomonadaceae</taxon>
        <taxon>Sphingomonas</taxon>
    </lineage>
</organism>
<dbReference type="EMBL" id="JABMCH010000069">
    <property type="protein sequence ID" value="NUU48216.1"/>
    <property type="molecule type" value="Genomic_DNA"/>
</dbReference>
<name>A0A7Y6EID1_9SPHN</name>
<dbReference type="RefSeq" id="WP_175312653.1">
    <property type="nucleotide sequence ID" value="NZ_JABMCH010000069.1"/>
</dbReference>
<keyword evidence="4" id="KW-1185">Reference proteome</keyword>
<feature type="chain" id="PRO_5030661506" description="UrcA family protein" evidence="2">
    <location>
        <begin position="19"/>
        <end position="119"/>
    </location>
</feature>
<evidence type="ECO:0000256" key="2">
    <source>
        <dbReference type="SAM" id="SignalP"/>
    </source>
</evidence>
<dbReference type="Proteomes" id="UP000536441">
    <property type="component" value="Unassembled WGS sequence"/>
</dbReference>
<dbReference type="AlphaFoldDB" id="A0A7Y6EID1"/>
<evidence type="ECO:0000313" key="4">
    <source>
        <dbReference type="Proteomes" id="UP000536441"/>
    </source>
</evidence>
<comment type="caution">
    <text evidence="3">The sequence shown here is derived from an EMBL/GenBank/DDBJ whole genome shotgun (WGS) entry which is preliminary data.</text>
</comment>
<reference evidence="3 4" key="1">
    <citation type="submission" date="2020-05" db="EMBL/GenBank/DDBJ databases">
        <title>Genome Sequencing of Type Strains.</title>
        <authorList>
            <person name="Lemaire J.F."/>
            <person name="Inderbitzin P."/>
            <person name="Gregorio O.A."/>
            <person name="Collins S.B."/>
            <person name="Wespe N."/>
            <person name="Knight-Connoni V."/>
        </authorList>
    </citation>
    <scope>NUCLEOTIDE SEQUENCE [LARGE SCALE GENOMIC DNA]</scope>
    <source>
        <strain evidence="3 4">DSM 100049</strain>
    </source>
</reference>
<keyword evidence="2" id="KW-0732">Signal</keyword>
<gene>
    <name evidence="3" type="ORF">HP438_14685</name>
</gene>
<evidence type="ECO:0000256" key="1">
    <source>
        <dbReference type="SAM" id="MobiDB-lite"/>
    </source>
</evidence>